<keyword evidence="3" id="KW-1185">Reference proteome</keyword>
<dbReference type="KEGG" id="tcm:HL41_00140"/>
<protein>
    <recommendedName>
        <fullName evidence="4">Porin domain-containing protein</fullName>
    </recommendedName>
</protein>
<evidence type="ECO:0008006" key="4">
    <source>
        <dbReference type="Google" id="ProtNLM"/>
    </source>
</evidence>
<name>A0A075WQY6_9BACT</name>
<feature type="signal peptide" evidence="1">
    <location>
        <begin position="1"/>
        <end position="25"/>
    </location>
</feature>
<dbReference type="EMBL" id="CP008796">
    <property type="protein sequence ID" value="AIH03370.1"/>
    <property type="molecule type" value="Genomic_DNA"/>
</dbReference>
<organism evidence="2 3">
    <name type="scientific">Thermodesulfobacterium commune DSM 2178</name>
    <dbReference type="NCBI Taxonomy" id="289377"/>
    <lineage>
        <taxon>Bacteria</taxon>
        <taxon>Pseudomonadati</taxon>
        <taxon>Thermodesulfobacteriota</taxon>
        <taxon>Thermodesulfobacteria</taxon>
        <taxon>Thermodesulfobacteriales</taxon>
        <taxon>Thermodesulfobacteriaceae</taxon>
        <taxon>Thermodesulfobacterium</taxon>
    </lineage>
</organism>
<evidence type="ECO:0000313" key="3">
    <source>
        <dbReference type="Proteomes" id="UP000028481"/>
    </source>
</evidence>
<dbReference type="InterPro" id="IPR023614">
    <property type="entry name" value="Porin_dom_sf"/>
</dbReference>
<dbReference type="eggNOG" id="COG3203">
    <property type="taxonomic scope" value="Bacteria"/>
</dbReference>
<reference evidence="2 3" key="1">
    <citation type="journal article" date="2015" name="Genome Announc.">
        <title>Genome Sequence of a Sulfate-Reducing Thermophilic Bacterium, Thermodesulfobacterium commune DSM 2178T (Phylum Thermodesulfobacteria).</title>
        <authorList>
            <person name="Bhatnagar S."/>
            <person name="Badger J.H."/>
            <person name="Madupu R."/>
            <person name="Khouri H.M."/>
            <person name="O'Connor E.M."/>
            <person name="Robb F.T."/>
            <person name="Ward N.L."/>
            <person name="Eisen J.A."/>
        </authorList>
    </citation>
    <scope>NUCLEOTIDE SEQUENCE [LARGE SCALE GENOMIC DNA]</scope>
    <source>
        <strain evidence="2 3">DSM 2178</strain>
    </source>
</reference>
<dbReference type="AlphaFoldDB" id="A0A075WQY6"/>
<dbReference type="PaxDb" id="289377-HL41_00140"/>
<dbReference type="OrthoDB" id="9777896at2"/>
<keyword evidence="1" id="KW-0732">Signal</keyword>
<accession>A0A075WQY6</accession>
<proteinExistence type="predicted"/>
<dbReference type="STRING" id="289377.HL41_00140"/>
<dbReference type="HOGENOM" id="CLU_601000_0_0_0"/>
<dbReference type="RefSeq" id="WP_038062959.1">
    <property type="nucleotide sequence ID" value="NZ_CP008796.1"/>
</dbReference>
<sequence>MKVARWKVLGVAGALVLGYAVTTQAAQIKVDEDTFADFGYNMKIMYQNFDERGKGDLDDWKKNVFDIKDSRFYISGQVSKMVQFYGEWNASGAYGKETYGYAKDNKVGLAEGGVNFVFMPELQVRAGKVRVPFTRYQMTSSYSLIIPTDAWYDKGGANATGIFSKDTGVVGEGKYISTNPLELIGRVDGGLIVHGDIANGMFRYNVGVFNEDKRKDEAFKGLQWVARVEFTPTMLGFAPESTTSPHGKVSDTYLGKKDVLTIGLGYYKEKLYDEENTTYNESLEADGWTADLFFEKKFGCWVPNLQLGYIKLNDSHFYNETNVWKKGDTSIWYAQGQLLYDAVVGFGKPALAIRYENVEADGQYDAGNIKKDFAFDRWGVAFNYYLKGQAARVSLGFDKVEYDDAAKLYLESQTKTKKEDSITDYYLYIQTMF</sequence>
<dbReference type="Gene3D" id="2.40.160.10">
    <property type="entry name" value="Porin"/>
    <property type="match status" value="1"/>
</dbReference>
<evidence type="ECO:0000256" key="1">
    <source>
        <dbReference type="SAM" id="SignalP"/>
    </source>
</evidence>
<dbReference type="Proteomes" id="UP000028481">
    <property type="component" value="Chromosome"/>
</dbReference>
<gene>
    <name evidence="2" type="ORF">HL41_00140</name>
</gene>
<feature type="chain" id="PRO_5001710770" description="Porin domain-containing protein" evidence="1">
    <location>
        <begin position="26"/>
        <end position="433"/>
    </location>
</feature>
<evidence type="ECO:0000313" key="2">
    <source>
        <dbReference type="EMBL" id="AIH03370.1"/>
    </source>
</evidence>